<dbReference type="AlphaFoldDB" id="Q5BAR6"/>
<dbReference type="PANTHER" id="PTHR24198:SF165">
    <property type="entry name" value="ANKYRIN REPEAT-CONTAINING PROTEIN-RELATED"/>
    <property type="match status" value="1"/>
</dbReference>
<evidence type="ECO:0000256" key="1">
    <source>
        <dbReference type="ARBA" id="ARBA00022737"/>
    </source>
</evidence>
<name>Q5BAR6_EMENI</name>
<dbReference type="InParanoid" id="Q5BAR6"/>
<dbReference type="SUPFAM" id="SSF48403">
    <property type="entry name" value="Ankyrin repeat"/>
    <property type="match status" value="2"/>
</dbReference>
<feature type="repeat" description="ANK" evidence="3">
    <location>
        <begin position="594"/>
        <end position="620"/>
    </location>
</feature>
<dbReference type="PANTHER" id="PTHR24198">
    <property type="entry name" value="ANKYRIN REPEAT AND PROTEIN KINASE DOMAIN-CONTAINING PROTEIN"/>
    <property type="match status" value="1"/>
</dbReference>
<dbReference type="SMART" id="SM00248">
    <property type="entry name" value="ANK"/>
    <property type="match status" value="12"/>
</dbReference>
<dbReference type="RefSeq" id="XP_659968.1">
    <property type="nucleotide sequence ID" value="XM_654876.2"/>
</dbReference>
<feature type="repeat" description="ANK" evidence="3">
    <location>
        <begin position="251"/>
        <end position="283"/>
    </location>
</feature>
<dbReference type="Gene3D" id="1.25.40.20">
    <property type="entry name" value="Ankyrin repeat-containing domain"/>
    <property type="match status" value="4"/>
</dbReference>
<accession>Q5BAR6</accession>
<reference evidence="5" key="1">
    <citation type="journal article" date="2005" name="Nature">
        <title>Sequencing of Aspergillus nidulans and comparative analysis with A. fumigatus and A. oryzae.</title>
        <authorList>
            <person name="Galagan J.E."/>
            <person name="Calvo S.E."/>
            <person name="Cuomo C."/>
            <person name="Ma L.J."/>
            <person name="Wortman J.R."/>
            <person name="Batzoglou S."/>
            <person name="Lee S.I."/>
            <person name="Basturkmen M."/>
            <person name="Spevak C.C."/>
            <person name="Clutterbuck J."/>
            <person name="Kapitonov V."/>
            <person name="Jurka J."/>
            <person name="Scazzocchio C."/>
            <person name="Farman M."/>
            <person name="Butler J."/>
            <person name="Purcell S."/>
            <person name="Harris S."/>
            <person name="Braus G.H."/>
            <person name="Draht O."/>
            <person name="Busch S."/>
            <person name="D'Enfert C."/>
            <person name="Bouchier C."/>
            <person name="Goldman G.H."/>
            <person name="Bell-Pedersen D."/>
            <person name="Griffiths-Jones S."/>
            <person name="Doonan J.H."/>
            <person name="Yu J."/>
            <person name="Vienken K."/>
            <person name="Pain A."/>
            <person name="Freitag M."/>
            <person name="Selker E.U."/>
            <person name="Archer D.B."/>
            <person name="Penalva M.A."/>
            <person name="Oakley B.R."/>
            <person name="Momany M."/>
            <person name="Tanaka T."/>
            <person name="Kumagai T."/>
            <person name="Asai K."/>
            <person name="Machida M."/>
            <person name="Nierman W.C."/>
            <person name="Denning D.W."/>
            <person name="Caddick M."/>
            <person name="Hynes M."/>
            <person name="Paoletti M."/>
            <person name="Fischer R."/>
            <person name="Miller B."/>
            <person name="Dyer P."/>
            <person name="Sachs M.S."/>
            <person name="Osmani S.A."/>
            <person name="Birren B.W."/>
        </authorList>
    </citation>
    <scope>NUCLEOTIDE SEQUENCE [LARGE SCALE GENOMIC DNA]</scope>
    <source>
        <strain evidence="5">FGSC A4 / ATCC 38163 / CBS 112.46 / NRRL 194 / M139</strain>
    </source>
</reference>
<keyword evidence="2 3" id="KW-0040">ANK repeat</keyword>
<evidence type="ECO:0000256" key="3">
    <source>
        <dbReference type="PROSITE-ProRule" id="PRU00023"/>
    </source>
</evidence>
<dbReference type="Proteomes" id="UP000000560">
    <property type="component" value="Chromosome VII"/>
</dbReference>
<feature type="repeat" description="ANK" evidence="3">
    <location>
        <begin position="458"/>
        <end position="490"/>
    </location>
</feature>
<dbReference type="Pfam" id="PF12796">
    <property type="entry name" value="Ank_2"/>
    <property type="match status" value="4"/>
</dbReference>
<protein>
    <submittedName>
        <fullName evidence="4">Ankyrin repeat protein (AFU_orthologue AFUA_8G06990)</fullName>
    </submittedName>
</protein>
<evidence type="ECO:0000313" key="4">
    <source>
        <dbReference type="EMBL" id="CBF86695.1"/>
    </source>
</evidence>
<dbReference type="PRINTS" id="PR01415">
    <property type="entry name" value="ANKYRIN"/>
</dbReference>
<keyword evidence="5" id="KW-1185">Reference proteome</keyword>
<gene>
    <name evidence="4" type="ORF">ANIA_02364</name>
</gene>
<proteinExistence type="predicted"/>
<dbReference type="eggNOG" id="KOG0504">
    <property type="taxonomic scope" value="Eukaryota"/>
</dbReference>
<keyword evidence="1" id="KW-0677">Repeat</keyword>
<organism evidence="4 5">
    <name type="scientific">Emericella nidulans (strain FGSC A4 / ATCC 38163 / CBS 112.46 / NRRL 194 / M139)</name>
    <name type="common">Aspergillus nidulans</name>
    <dbReference type="NCBI Taxonomy" id="227321"/>
    <lineage>
        <taxon>Eukaryota</taxon>
        <taxon>Fungi</taxon>
        <taxon>Dikarya</taxon>
        <taxon>Ascomycota</taxon>
        <taxon>Pezizomycotina</taxon>
        <taxon>Eurotiomycetes</taxon>
        <taxon>Eurotiomycetidae</taxon>
        <taxon>Eurotiales</taxon>
        <taxon>Aspergillaceae</taxon>
        <taxon>Aspergillus</taxon>
        <taxon>Aspergillus subgen. Nidulantes</taxon>
    </lineage>
</organism>
<reference evidence="5" key="2">
    <citation type="journal article" date="2009" name="Fungal Genet. Biol.">
        <title>The 2008 update of the Aspergillus nidulans genome annotation: a community effort.</title>
        <authorList>
            <person name="Wortman J.R."/>
            <person name="Gilsenan J.M."/>
            <person name="Joardar V."/>
            <person name="Deegan J."/>
            <person name="Clutterbuck J."/>
            <person name="Andersen M.R."/>
            <person name="Archer D."/>
            <person name="Bencina M."/>
            <person name="Braus G."/>
            <person name="Coutinho P."/>
            <person name="von Dohren H."/>
            <person name="Doonan J."/>
            <person name="Driessen A.J."/>
            <person name="Durek P."/>
            <person name="Espeso E."/>
            <person name="Fekete E."/>
            <person name="Flipphi M."/>
            <person name="Estrada C.G."/>
            <person name="Geysens S."/>
            <person name="Goldman G."/>
            <person name="de Groot P.W."/>
            <person name="Hansen K."/>
            <person name="Harris S.D."/>
            <person name="Heinekamp T."/>
            <person name="Helmstaedt K."/>
            <person name="Henrissat B."/>
            <person name="Hofmann G."/>
            <person name="Homan T."/>
            <person name="Horio T."/>
            <person name="Horiuchi H."/>
            <person name="James S."/>
            <person name="Jones M."/>
            <person name="Karaffa L."/>
            <person name="Karanyi Z."/>
            <person name="Kato M."/>
            <person name="Keller N."/>
            <person name="Kelly D.E."/>
            <person name="Kiel J.A."/>
            <person name="Kim J.M."/>
            <person name="van der Klei I.J."/>
            <person name="Klis F.M."/>
            <person name="Kovalchuk A."/>
            <person name="Krasevec N."/>
            <person name="Kubicek C.P."/>
            <person name="Liu B."/>
            <person name="Maccabe A."/>
            <person name="Meyer V."/>
            <person name="Mirabito P."/>
            <person name="Miskei M."/>
            <person name="Mos M."/>
            <person name="Mullins J."/>
            <person name="Nelson D.R."/>
            <person name="Nielsen J."/>
            <person name="Oakley B.R."/>
            <person name="Osmani S.A."/>
            <person name="Pakula T."/>
            <person name="Paszewski A."/>
            <person name="Paulsen I."/>
            <person name="Pilsyk S."/>
            <person name="Pocsi I."/>
            <person name="Punt P.J."/>
            <person name="Ram A.F."/>
            <person name="Ren Q."/>
            <person name="Robellet X."/>
            <person name="Robson G."/>
            <person name="Seiboth B."/>
            <person name="van Solingen P."/>
            <person name="Specht T."/>
            <person name="Sun J."/>
            <person name="Taheri-Talesh N."/>
            <person name="Takeshita N."/>
            <person name="Ussery D."/>
            <person name="vanKuyk P.A."/>
            <person name="Visser H."/>
            <person name="van de Vondervoort P.J."/>
            <person name="de Vries R.P."/>
            <person name="Walton J."/>
            <person name="Xiang X."/>
            <person name="Xiong Y."/>
            <person name="Zeng A.P."/>
            <person name="Brandt B.W."/>
            <person name="Cornell M.J."/>
            <person name="van den Hondel C.A."/>
            <person name="Visser J."/>
            <person name="Oliver S.G."/>
            <person name="Turner G."/>
        </authorList>
    </citation>
    <scope>GENOME REANNOTATION</scope>
    <source>
        <strain evidence="5">FGSC A4 / ATCC 38163 / CBS 112.46 / NRRL 194 / M139</strain>
    </source>
</reference>
<dbReference type="KEGG" id="ani:ANIA_02364"/>
<dbReference type="InterPro" id="IPR036770">
    <property type="entry name" value="Ankyrin_rpt-contain_sf"/>
</dbReference>
<dbReference type="EMBL" id="BN001307">
    <property type="protein sequence ID" value="CBF86695.1"/>
    <property type="molecule type" value="Genomic_DNA"/>
</dbReference>
<dbReference type="STRING" id="227321.Q5BAR6"/>
<feature type="repeat" description="ANK" evidence="3">
    <location>
        <begin position="559"/>
        <end position="591"/>
    </location>
</feature>
<dbReference type="PROSITE" id="PS50297">
    <property type="entry name" value="ANK_REP_REGION"/>
    <property type="match status" value="4"/>
</dbReference>
<dbReference type="Pfam" id="PF00023">
    <property type="entry name" value="Ank"/>
    <property type="match status" value="1"/>
</dbReference>
<dbReference type="OrthoDB" id="1577640at2759"/>
<dbReference type="OMA" id="WGKYWPL"/>
<dbReference type="GeneID" id="2874640"/>
<evidence type="ECO:0000256" key="2">
    <source>
        <dbReference type="ARBA" id="ARBA00023043"/>
    </source>
</evidence>
<evidence type="ECO:0000313" key="5">
    <source>
        <dbReference type="Proteomes" id="UP000000560"/>
    </source>
</evidence>
<dbReference type="HOGENOM" id="CLU_431448_0_0_1"/>
<dbReference type="PROSITE" id="PS50088">
    <property type="entry name" value="ANK_REPEAT"/>
    <property type="match status" value="4"/>
</dbReference>
<sequence length="716" mass="79551">MPISTFPAELIYHILSQIFPPEGWGKYWPLTRSVHDVKHFLNLRLVCKEFDMIVLDYFLTKEILAEDFDQACLQRLDPPTPAAIRMGRRLLARQIERDKARDTGNPLVREIIAVVDAAVSHLQDGQPSRDDVEQLRETYTQGLVTAVIGFSGLSKTVLEGMVKGTNTRRSQAALRRPGQRYLNLALTTAATLGRIEDMKLLMEKGADPLFDERGEWIGTPLYGAAIGGHIDAINLLVNQAGDDLNRDSRYSGHTPLHYAALNGHEQLVQWLLKHNVQPDERNYSDQTPLFCAASSGYAGIVKELLDFDREQSEEFMAKPPQTEGDMAYHNGYVDWIRTNIEGINLIDVDAEDSRERTPLIMAVQRGYLKTVEELMEREDLNINRRNAEEYDMSPLATAASKGYEEIFRLILSHPSVEKSTRDSSGHGILKHAAAGGNINIVREVLKWPNVDVNLRGADDSTPLMWAALYGHESIVRILIDEGAAVDLFTSQLHLQLMRLLGSDPTDVAPSIELLNAMTGRTAVLVGSSALDAAVHGGHEGTVKVLMEHPDVQLDQYDFDDRTPFANAALTGHAGVVKLLLERGGATNEWSRDITGCTPLILAARAGNEDVIKVLLEHSDDPLNCSDREGHSALVHAAKAGHKGVVELLLKHPKIEVDWALAAAAGENNKAIVRMLLNRNVVKSKREIQRALLFTEEARLDEMHAFLVPYLETMPEE</sequence>
<accession>C8VNL9</accession>
<dbReference type="InterPro" id="IPR002110">
    <property type="entry name" value="Ankyrin_rpt"/>
</dbReference>